<gene>
    <name evidence="2" type="ordered locus">M5M_08880</name>
</gene>
<dbReference type="EMBL" id="CP003746">
    <property type="protein sequence ID" value="AFU98963.1"/>
    <property type="molecule type" value="Genomic_DNA"/>
</dbReference>
<accession>K4KLL4</accession>
<dbReference type="SUPFAM" id="SSF55729">
    <property type="entry name" value="Acyl-CoA N-acyltransferases (Nat)"/>
    <property type="match status" value="1"/>
</dbReference>
<dbReference type="STRING" id="1117647.M5M_08880"/>
<dbReference type="RefSeq" id="WP_015047128.1">
    <property type="nucleotide sequence ID" value="NC_018868.3"/>
</dbReference>
<dbReference type="Pfam" id="PF13480">
    <property type="entry name" value="Acetyltransf_6"/>
    <property type="match status" value="1"/>
</dbReference>
<dbReference type="Proteomes" id="UP000000466">
    <property type="component" value="Chromosome"/>
</dbReference>
<reference evidence="2 3" key="1">
    <citation type="journal article" date="2013" name="Genome Announc.">
        <title>Complete genome sequence of Simiduia agarivorans SA1(T), a marine bacterium able to degrade a variety of polysaccharides.</title>
        <authorList>
            <person name="Lin S.Y."/>
            <person name="Shieh W.Y."/>
            <person name="Chen J.S."/>
            <person name="Tang S.L."/>
        </authorList>
    </citation>
    <scope>NUCLEOTIDE SEQUENCE [LARGE SCALE GENOMIC DNA]</scope>
    <source>
        <strain evidence="3">DSM 21679 / JCM 13881 / BCRC 17597 / SA1</strain>
    </source>
</reference>
<evidence type="ECO:0000313" key="3">
    <source>
        <dbReference type="Proteomes" id="UP000000466"/>
    </source>
</evidence>
<name>K4KLL4_SIMAS</name>
<evidence type="ECO:0000259" key="1">
    <source>
        <dbReference type="Pfam" id="PF13480"/>
    </source>
</evidence>
<dbReference type="OrthoDB" id="9808976at2"/>
<sequence length="349" mass="39757">MNDSKLMHAGTPGACAVRPGLFRSASWLRAWDQVWPCDVPERPIYSGHSSNLIQYPINLAKLLRFQSAAPKAISTPCLEGFASEYLCFNSPADFSLFLQEAESGQWDQLYLRGLLDKDFEVDLLKQYCLTRGYLLMRREDMPAYGINTANATFDDYCAGLGKSTRDRVLGGRRRLQKRGELHRRNLWPDIDHFLKILNQFHEVRWGKPCIVGESEQFIRLFLTHLQQEGGCVDLSALMLDDKCVSVMLDVELDGWVYNLQSGFSALDFGRVSLGMVHFGMQIEQSFSLSRCHYYDFMAGDGKSANYKASIANNTLSMGDYYVVRSIGLKLAYQLNDCLKRNKNITRYPE</sequence>
<dbReference type="eggNOG" id="COG5653">
    <property type="taxonomic scope" value="Bacteria"/>
</dbReference>
<dbReference type="InterPro" id="IPR016181">
    <property type="entry name" value="Acyl_CoA_acyltransferase"/>
</dbReference>
<organism evidence="2 3">
    <name type="scientific">Simiduia agarivorans (strain DSM 21679 / JCM 13881 / BCRC 17597 / SA1)</name>
    <dbReference type="NCBI Taxonomy" id="1117647"/>
    <lineage>
        <taxon>Bacteria</taxon>
        <taxon>Pseudomonadati</taxon>
        <taxon>Pseudomonadota</taxon>
        <taxon>Gammaproteobacteria</taxon>
        <taxon>Cellvibrionales</taxon>
        <taxon>Cellvibrionaceae</taxon>
        <taxon>Simiduia</taxon>
    </lineage>
</organism>
<dbReference type="AlphaFoldDB" id="K4KLL4"/>
<keyword evidence="3" id="KW-1185">Reference proteome</keyword>
<dbReference type="InterPro" id="IPR038740">
    <property type="entry name" value="BioF2-like_GNAT_dom"/>
</dbReference>
<proteinExistence type="predicted"/>
<dbReference type="KEGG" id="saga:M5M_08880"/>
<evidence type="ECO:0000313" key="2">
    <source>
        <dbReference type="EMBL" id="AFU98963.1"/>
    </source>
</evidence>
<dbReference type="HOGENOM" id="CLU_849420_0_0_6"/>
<feature type="domain" description="BioF2-like acetyltransferase" evidence="1">
    <location>
        <begin position="163"/>
        <end position="307"/>
    </location>
</feature>
<protein>
    <recommendedName>
        <fullName evidence="1">BioF2-like acetyltransferase domain-containing protein</fullName>
    </recommendedName>
</protein>